<feature type="chain" id="PRO_5046276914" description="Flagellar protein FliL" evidence="11">
    <location>
        <begin position="24"/>
        <end position="138"/>
    </location>
</feature>
<comment type="subcellular location">
    <subcellularLocation>
        <location evidence="10">Cell inner membrane</location>
    </subcellularLocation>
    <subcellularLocation>
        <location evidence="2">Cell membrane</location>
        <topology evidence="2">Single-pass membrane protein</topology>
    </subcellularLocation>
</comment>
<keyword evidence="10" id="KW-0997">Cell inner membrane</keyword>
<feature type="signal peptide" evidence="11">
    <location>
        <begin position="1"/>
        <end position="23"/>
    </location>
</feature>
<dbReference type="Proteomes" id="UP001366060">
    <property type="component" value="Unassembled WGS sequence"/>
</dbReference>
<dbReference type="PANTHER" id="PTHR35091:SF5">
    <property type="entry name" value="FLAGELLAR PROTEIN FLIL"/>
    <property type="match status" value="1"/>
</dbReference>
<accession>A0ABU9H6Z6</accession>
<keyword evidence="7 10" id="KW-0283">Flagellar rotation</keyword>
<protein>
    <recommendedName>
        <fullName evidence="10">Flagellar protein FliL</fullName>
    </recommendedName>
</protein>
<dbReference type="Pfam" id="PF03748">
    <property type="entry name" value="FliL"/>
    <property type="match status" value="1"/>
</dbReference>
<keyword evidence="11" id="KW-0732">Signal</keyword>
<keyword evidence="5 10" id="KW-0145">Chemotaxis</keyword>
<keyword evidence="12" id="KW-0966">Cell projection</keyword>
<evidence type="ECO:0000313" key="12">
    <source>
        <dbReference type="EMBL" id="MEL0657595.1"/>
    </source>
</evidence>
<sequence>MFKKILFCIFYLTLFSPFNLASAEEENAEPVADYQYYALEPDIITNYIKPGKHLGYIRLGIDLMVKSTTAYQAVETHEPIIRDRIITILGEQSEQQIKSITERKIIRTRCLNAANDAIFEITGTRPIEDLLFTKYLDQ</sequence>
<comment type="caution">
    <text evidence="12">The sequence shown here is derived from an EMBL/GenBank/DDBJ whole genome shotgun (WGS) entry which is preliminary data.</text>
</comment>
<evidence type="ECO:0000256" key="10">
    <source>
        <dbReference type="RuleBase" id="RU364125"/>
    </source>
</evidence>
<proteinExistence type="inferred from homology"/>
<evidence type="ECO:0000313" key="13">
    <source>
        <dbReference type="Proteomes" id="UP001366060"/>
    </source>
</evidence>
<evidence type="ECO:0000256" key="1">
    <source>
        <dbReference type="ARBA" id="ARBA00002254"/>
    </source>
</evidence>
<comment type="function">
    <text evidence="1 10">Controls the rotational direction of flagella during chemotaxis.</text>
</comment>
<evidence type="ECO:0000256" key="5">
    <source>
        <dbReference type="ARBA" id="ARBA00022500"/>
    </source>
</evidence>
<organism evidence="12 13">
    <name type="scientific">Psychromonas arctica</name>
    <dbReference type="NCBI Taxonomy" id="168275"/>
    <lineage>
        <taxon>Bacteria</taxon>
        <taxon>Pseudomonadati</taxon>
        <taxon>Pseudomonadota</taxon>
        <taxon>Gammaproteobacteria</taxon>
        <taxon>Alteromonadales</taxon>
        <taxon>Psychromonadaceae</taxon>
        <taxon>Psychromonas</taxon>
    </lineage>
</organism>
<comment type="similarity">
    <text evidence="3 10">Belongs to the FliL family.</text>
</comment>
<dbReference type="RefSeq" id="WP_341626373.1">
    <property type="nucleotide sequence ID" value="NZ_JBAKBA010000001.1"/>
</dbReference>
<evidence type="ECO:0000256" key="11">
    <source>
        <dbReference type="SAM" id="SignalP"/>
    </source>
</evidence>
<reference evidence="12 13" key="1">
    <citation type="submission" date="2024-02" db="EMBL/GenBank/DDBJ databases">
        <title>Bacteria isolated from the canopy kelp, Nereocystis luetkeana.</title>
        <authorList>
            <person name="Pfister C.A."/>
            <person name="Younker I.T."/>
            <person name="Light S.H."/>
        </authorList>
    </citation>
    <scope>NUCLEOTIDE SEQUENCE [LARGE SCALE GENOMIC DNA]</scope>
    <source>
        <strain evidence="12 13">TI.2.07</strain>
    </source>
</reference>
<evidence type="ECO:0000256" key="4">
    <source>
        <dbReference type="ARBA" id="ARBA00022475"/>
    </source>
</evidence>
<evidence type="ECO:0000256" key="9">
    <source>
        <dbReference type="ARBA" id="ARBA00023136"/>
    </source>
</evidence>
<dbReference type="InterPro" id="IPR005503">
    <property type="entry name" value="FliL"/>
</dbReference>
<dbReference type="PANTHER" id="PTHR35091">
    <property type="entry name" value="FLAGELLAR PROTEIN FLIL"/>
    <property type="match status" value="1"/>
</dbReference>
<keyword evidence="6" id="KW-0812">Transmembrane</keyword>
<evidence type="ECO:0000256" key="3">
    <source>
        <dbReference type="ARBA" id="ARBA00008281"/>
    </source>
</evidence>
<evidence type="ECO:0000256" key="6">
    <source>
        <dbReference type="ARBA" id="ARBA00022692"/>
    </source>
</evidence>
<evidence type="ECO:0000256" key="7">
    <source>
        <dbReference type="ARBA" id="ARBA00022779"/>
    </source>
</evidence>
<keyword evidence="13" id="KW-1185">Reference proteome</keyword>
<keyword evidence="8" id="KW-1133">Transmembrane helix</keyword>
<keyword evidence="12" id="KW-0282">Flagellum</keyword>
<evidence type="ECO:0000256" key="8">
    <source>
        <dbReference type="ARBA" id="ARBA00022989"/>
    </source>
</evidence>
<keyword evidence="12" id="KW-0969">Cilium</keyword>
<dbReference type="EMBL" id="JBAKBA010000001">
    <property type="protein sequence ID" value="MEL0657595.1"/>
    <property type="molecule type" value="Genomic_DNA"/>
</dbReference>
<keyword evidence="4" id="KW-1003">Cell membrane</keyword>
<name>A0ABU9H6Z6_9GAMM</name>
<gene>
    <name evidence="12" type="ORF">V6255_00460</name>
</gene>
<keyword evidence="9 10" id="KW-0472">Membrane</keyword>
<evidence type="ECO:0000256" key="2">
    <source>
        <dbReference type="ARBA" id="ARBA00004162"/>
    </source>
</evidence>